<feature type="region of interest" description="Disordered" evidence="13">
    <location>
        <begin position="90"/>
        <end position="115"/>
    </location>
</feature>
<dbReference type="SUPFAM" id="SSF47473">
    <property type="entry name" value="EF-hand"/>
    <property type="match status" value="1"/>
</dbReference>
<dbReference type="EMBL" id="JBGMDY010000010">
    <property type="protein sequence ID" value="KAL2320531.1"/>
    <property type="molecule type" value="Genomic_DNA"/>
</dbReference>
<dbReference type="PANTHER" id="PTHR46998:SF2">
    <property type="entry name" value="WUSCHEL-RELATED HOMEOBOX 11"/>
    <property type="match status" value="1"/>
</dbReference>
<evidence type="ECO:0000256" key="5">
    <source>
        <dbReference type="ARBA" id="ARBA00023015"/>
    </source>
</evidence>
<dbReference type="PROSITE" id="PS50222">
    <property type="entry name" value="EF_HAND_2"/>
    <property type="match status" value="2"/>
</dbReference>
<sequence length="496" mass="54776">MEDHQGQQHEAKSEKSEAVRSRWTPKPEQILILESIFNSGMVNPPKDETVRIRKLLEKFGTVGDANVFYWFQNRRSRSRRRQRQLMQQAAAAAAVAATTNRHPQPQPQPQPQAQAQAQVLVGGGAIPHDHDHTQTTHHQVNFVGSESVGSNWGFGSSPSYDIFGSSSSSRVGAQQGMESFFSVSSPQMVFPDVIDHASSASSLLYPPLDPNLSYQTAYGGPNISGFITVFINGIATELPKGPIDFKSVFGNDVMIIHSSGIPVPINEFGFLMQSLQHGDGTGRASLQLTQRIPKPTSGPLGPPSVAYHSLFSSTAPVFEMGYRGSFMATSAYSCPPFSAQMHHHHRKIRIPNLLDGEPVAPVRDPGVLAGEGDMRVGKHITRDLFTVGGYHWAIYFYLDGFINLSEFAAFCRFDTVDGGDTELRDTFNLYDQDNNGLISELYQVLNRLGMKCFVDECHNMIKSVDSDSNDNVNFPEFKRMMSNNRSNSNSGKLEID</sequence>
<dbReference type="Proteomes" id="UP001603857">
    <property type="component" value="Unassembled WGS sequence"/>
</dbReference>
<keyword evidence="8" id="KW-0804">Transcription</keyword>
<dbReference type="GO" id="GO:0003677">
    <property type="term" value="F:DNA binding"/>
    <property type="evidence" value="ECO:0007669"/>
    <property type="project" value="UniProtKB-UniRule"/>
</dbReference>
<dbReference type="CDD" id="cd00051">
    <property type="entry name" value="EFh"/>
    <property type="match status" value="1"/>
</dbReference>
<evidence type="ECO:0000256" key="4">
    <source>
        <dbReference type="ARBA" id="ARBA00022837"/>
    </source>
</evidence>
<evidence type="ECO:0000259" key="14">
    <source>
        <dbReference type="PROSITE" id="PS50071"/>
    </source>
</evidence>
<evidence type="ECO:0008006" key="18">
    <source>
        <dbReference type="Google" id="ProtNLM"/>
    </source>
</evidence>
<dbReference type="FunFam" id="1.10.238.10:FF:000003">
    <property type="entry name" value="Calmodulin A"/>
    <property type="match status" value="1"/>
</dbReference>
<keyword evidence="4" id="KW-0106">Calcium</keyword>
<evidence type="ECO:0000256" key="10">
    <source>
        <dbReference type="ARBA" id="ARBA00024040"/>
    </source>
</evidence>
<dbReference type="InterPro" id="IPR001356">
    <property type="entry name" value="HD"/>
</dbReference>
<evidence type="ECO:0000259" key="15">
    <source>
        <dbReference type="PROSITE" id="PS50222"/>
    </source>
</evidence>
<keyword evidence="5" id="KW-0805">Transcription regulation</keyword>
<feature type="domain" description="EF-hand" evidence="15">
    <location>
        <begin position="418"/>
        <end position="451"/>
    </location>
</feature>
<dbReference type="Pfam" id="PF00046">
    <property type="entry name" value="Homeodomain"/>
    <property type="match status" value="1"/>
</dbReference>
<dbReference type="GO" id="GO:0048731">
    <property type="term" value="P:system development"/>
    <property type="evidence" value="ECO:0007669"/>
    <property type="project" value="UniProtKB-ARBA"/>
</dbReference>
<comment type="subcellular location">
    <subcellularLocation>
        <location evidence="1 11 12">Nucleus</location>
    </subcellularLocation>
</comment>
<accession>A0ABD1LAI0</accession>
<evidence type="ECO:0000256" key="1">
    <source>
        <dbReference type="ARBA" id="ARBA00004123"/>
    </source>
</evidence>
<feature type="DNA-binding region" description="Homeobox" evidence="11">
    <location>
        <begin position="18"/>
        <end position="82"/>
    </location>
</feature>
<dbReference type="AlphaFoldDB" id="A0ABD1LAI0"/>
<evidence type="ECO:0000256" key="3">
    <source>
        <dbReference type="ARBA" id="ARBA00022737"/>
    </source>
</evidence>
<dbReference type="Gene3D" id="1.10.10.60">
    <property type="entry name" value="Homeodomain-like"/>
    <property type="match status" value="1"/>
</dbReference>
<feature type="compositionally biased region" description="Low complexity" evidence="13">
    <location>
        <begin position="90"/>
        <end position="103"/>
    </location>
</feature>
<evidence type="ECO:0000256" key="2">
    <source>
        <dbReference type="ARBA" id="ARBA00022473"/>
    </source>
</evidence>
<organism evidence="16 17">
    <name type="scientific">Flemingia macrophylla</name>
    <dbReference type="NCBI Taxonomy" id="520843"/>
    <lineage>
        <taxon>Eukaryota</taxon>
        <taxon>Viridiplantae</taxon>
        <taxon>Streptophyta</taxon>
        <taxon>Embryophyta</taxon>
        <taxon>Tracheophyta</taxon>
        <taxon>Spermatophyta</taxon>
        <taxon>Magnoliopsida</taxon>
        <taxon>eudicotyledons</taxon>
        <taxon>Gunneridae</taxon>
        <taxon>Pentapetalae</taxon>
        <taxon>rosids</taxon>
        <taxon>fabids</taxon>
        <taxon>Fabales</taxon>
        <taxon>Fabaceae</taxon>
        <taxon>Papilionoideae</taxon>
        <taxon>50 kb inversion clade</taxon>
        <taxon>NPAAA clade</taxon>
        <taxon>indigoferoid/millettioid clade</taxon>
        <taxon>Phaseoleae</taxon>
        <taxon>Flemingia</taxon>
    </lineage>
</organism>
<reference evidence="16 17" key="1">
    <citation type="submission" date="2024-08" db="EMBL/GenBank/DDBJ databases">
        <title>Insights into the chromosomal genome structure of Flemingia macrophylla.</title>
        <authorList>
            <person name="Ding Y."/>
            <person name="Zhao Y."/>
            <person name="Bi W."/>
            <person name="Wu M."/>
            <person name="Zhao G."/>
            <person name="Gong Y."/>
            <person name="Li W."/>
            <person name="Zhang P."/>
        </authorList>
    </citation>
    <scope>NUCLEOTIDE SEQUENCE [LARGE SCALE GENOMIC DNA]</scope>
    <source>
        <strain evidence="16">DYQJB</strain>
        <tissue evidence="16">Leaf</tissue>
    </source>
</reference>
<dbReference type="PROSITE" id="PS00018">
    <property type="entry name" value="EF_HAND_1"/>
    <property type="match status" value="1"/>
</dbReference>
<keyword evidence="7 11" id="KW-0371">Homeobox</keyword>
<keyword evidence="9 11" id="KW-0539">Nucleus</keyword>
<dbReference type="FunFam" id="1.10.10.60:FF:000118">
    <property type="entry name" value="WUSCHEL-related homeobox 11"/>
    <property type="match status" value="1"/>
</dbReference>
<comment type="similarity">
    <text evidence="10">Belongs to the WUS homeobox family.</text>
</comment>
<evidence type="ECO:0000256" key="12">
    <source>
        <dbReference type="RuleBase" id="RU000682"/>
    </source>
</evidence>
<gene>
    <name evidence="16" type="ORF">Fmac_029500</name>
</gene>
<dbReference type="InterPro" id="IPR011992">
    <property type="entry name" value="EF-hand-dom_pair"/>
</dbReference>
<feature type="region of interest" description="Disordered" evidence="13">
    <location>
        <begin position="1"/>
        <end position="24"/>
    </location>
</feature>
<feature type="domain" description="EF-hand" evidence="15">
    <location>
        <begin position="452"/>
        <end position="487"/>
    </location>
</feature>
<dbReference type="GO" id="GO:0005634">
    <property type="term" value="C:nucleus"/>
    <property type="evidence" value="ECO:0007669"/>
    <property type="project" value="UniProtKB-SubCell"/>
</dbReference>
<protein>
    <recommendedName>
        <fullName evidence="18">Homeobox domain-containing protein</fullName>
    </recommendedName>
</protein>
<comment type="caution">
    <text evidence="16">The sequence shown here is derived from an EMBL/GenBank/DDBJ whole genome shotgun (WGS) entry which is preliminary data.</text>
</comment>
<evidence type="ECO:0000256" key="9">
    <source>
        <dbReference type="ARBA" id="ARBA00023242"/>
    </source>
</evidence>
<dbReference type="SUPFAM" id="SSF46689">
    <property type="entry name" value="Homeodomain-like"/>
    <property type="match status" value="1"/>
</dbReference>
<dbReference type="InterPro" id="IPR002048">
    <property type="entry name" value="EF_hand_dom"/>
</dbReference>
<dbReference type="SMART" id="SM00389">
    <property type="entry name" value="HOX"/>
    <property type="match status" value="1"/>
</dbReference>
<dbReference type="SMART" id="SM00054">
    <property type="entry name" value="EFh"/>
    <property type="match status" value="2"/>
</dbReference>
<dbReference type="Gene3D" id="1.10.238.10">
    <property type="entry name" value="EF-hand"/>
    <property type="match status" value="1"/>
</dbReference>
<dbReference type="PANTHER" id="PTHR46998">
    <property type="entry name" value="WUSCHEL-RELATED HOMEOBOX 11"/>
    <property type="match status" value="1"/>
</dbReference>
<keyword evidence="17" id="KW-1185">Reference proteome</keyword>
<evidence type="ECO:0000313" key="17">
    <source>
        <dbReference type="Proteomes" id="UP001603857"/>
    </source>
</evidence>
<keyword evidence="6 11" id="KW-0238">DNA-binding</keyword>
<dbReference type="InterPro" id="IPR044558">
    <property type="entry name" value="WOX11-like"/>
</dbReference>
<feature type="domain" description="Homeobox" evidence="14">
    <location>
        <begin position="16"/>
        <end position="81"/>
    </location>
</feature>
<evidence type="ECO:0000256" key="11">
    <source>
        <dbReference type="PROSITE-ProRule" id="PRU00108"/>
    </source>
</evidence>
<evidence type="ECO:0000313" key="16">
    <source>
        <dbReference type="EMBL" id="KAL2320531.1"/>
    </source>
</evidence>
<evidence type="ECO:0000256" key="6">
    <source>
        <dbReference type="ARBA" id="ARBA00023125"/>
    </source>
</evidence>
<name>A0ABD1LAI0_9FABA</name>
<dbReference type="InterPro" id="IPR018247">
    <property type="entry name" value="EF_Hand_1_Ca_BS"/>
</dbReference>
<evidence type="ECO:0000256" key="8">
    <source>
        <dbReference type="ARBA" id="ARBA00023163"/>
    </source>
</evidence>
<dbReference type="InterPro" id="IPR009057">
    <property type="entry name" value="Homeodomain-like_sf"/>
</dbReference>
<proteinExistence type="inferred from homology"/>
<evidence type="ECO:0000256" key="7">
    <source>
        <dbReference type="ARBA" id="ARBA00023155"/>
    </source>
</evidence>
<feature type="compositionally biased region" description="Basic and acidic residues" evidence="13">
    <location>
        <begin position="1"/>
        <end position="20"/>
    </location>
</feature>
<evidence type="ECO:0000256" key="13">
    <source>
        <dbReference type="SAM" id="MobiDB-lite"/>
    </source>
</evidence>
<dbReference type="PROSITE" id="PS50071">
    <property type="entry name" value="HOMEOBOX_2"/>
    <property type="match status" value="1"/>
</dbReference>
<keyword evidence="2" id="KW-0217">Developmental protein</keyword>
<keyword evidence="3" id="KW-0677">Repeat</keyword>